<dbReference type="CDD" id="cd11586">
    <property type="entry name" value="VbhA_like"/>
    <property type="match status" value="1"/>
</dbReference>
<name>A0A850DYS2_9MICO</name>
<dbReference type="Proteomes" id="UP000539146">
    <property type="component" value="Unassembled WGS sequence"/>
</dbReference>
<evidence type="ECO:0008006" key="3">
    <source>
        <dbReference type="Google" id="ProtNLM"/>
    </source>
</evidence>
<dbReference type="InterPro" id="IPR033788">
    <property type="entry name" value="VbhA-like"/>
</dbReference>
<accession>A0A850DYS2</accession>
<dbReference type="EMBL" id="JABMCG010000126">
    <property type="protein sequence ID" value="NUU29558.1"/>
    <property type="molecule type" value="Genomic_DNA"/>
</dbReference>
<proteinExistence type="predicted"/>
<evidence type="ECO:0000313" key="2">
    <source>
        <dbReference type="Proteomes" id="UP000539146"/>
    </source>
</evidence>
<gene>
    <name evidence="1" type="ORF">HP467_15815</name>
</gene>
<sequence length="234" mass="24923">MIRAAALRLTDSVLRRLLEQFADGTVSASDAVESAMNHVDRNRRSDTHGGDVNRAMSLADAALGAEGLQVSGTAVRELGRRVAEGRMTGDEASALIHVLLAYGTPRTEGPASVATLDDRVGPFFDSTSLLDLLRLSADALAASVENRDVLAVVTADGFLLYPSFQFNENGEPLPRLTEVLADLDPDLVDPWGDAVWLNAPGDDLDGMSPAAALRNGRAEDVIRLAGQSAFRRAR</sequence>
<evidence type="ECO:0000313" key="1">
    <source>
        <dbReference type="EMBL" id="NUU29558.1"/>
    </source>
</evidence>
<dbReference type="AlphaFoldDB" id="A0A850DYS2"/>
<reference evidence="1 2" key="1">
    <citation type="submission" date="2020-05" db="EMBL/GenBank/DDBJ databases">
        <title>Genome Sequencing of Type Strains.</title>
        <authorList>
            <person name="Lemaire J.F."/>
            <person name="Inderbitzin P."/>
            <person name="Gregorio O.A."/>
            <person name="Collins S.B."/>
            <person name="Wespe N."/>
            <person name="Knight-Connoni V."/>
        </authorList>
    </citation>
    <scope>NUCLEOTIDE SEQUENCE [LARGE SCALE GENOMIC DNA]</scope>
    <source>
        <strain evidence="1 2">DSM 20512</strain>
    </source>
</reference>
<comment type="caution">
    <text evidence="1">The sequence shown here is derived from an EMBL/GenBank/DDBJ whole genome shotgun (WGS) entry which is preliminary data.</text>
</comment>
<organism evidence="1 2">
    <name type="scientific">Curtobacterium citreum</name>
    <dbReference type="NCBI Taxonomy" id="2036"/>
    <lineage>
        <taxon>Bacteria</taxon>
        <taxon>Bacillati</taxon>
        <taxon>Actinomycetota</taxon>
        <taxon>Actinomycetes</taxon>
        <taxon>Micrococcales</taxon>
        <taxon>Microbacteriaceae</taxon>
        <taxon>Curtobacterium</taxon>
    </lineage>
</organism>
<protein>
    <recommendedName>
        <fullName evidence="3">Antitoxin Xre/MbcA/ParS-like toxin-binding domain-containing protein</fullName>
    </recommendedName>
</protein>
<dbReference type="RefSeq" id="WP_175326771.1">
    <property type="nucleotide sequence ID" value="NZ_BAAAWP010000001.1"/>
</dbReference>